<keyword evidence="4 5" id="KW-0173">Coenzyme A biosynthesis</keyword>
<comment type="catalytic activity">
    <reaction evidence="5">
        <text>3'-dephospho-CoA + ATP = ADP + CoA + H(+)</text>
        <dbReference type="Rhea" id="RHEA:18245"/>
        <dbReference type="ChEBI" id="CHEBI:15378"/>
        <dbReference type="ChEBI" id="CHEBI:30616"/>
        <dbReference type="ChEBI" id="CHEBI:57287"/>
        <dbReference type="ChEBI" id="CHEBI:57328"/>
        <dbReference type="ChEBI" id="CHEBI:456216"/>
        <dbReference type="EC" id="2.7.1.24"/>
    </reaction>
</comment>
<dbReference type="GO" id="GO:0005524">
    <property type="term" value="F:ATP binding"/>
    <property type="evidence" value="ECO:0007669"/>
    <property type="project" value="UniProtKB-UniRule"/>
</dbReference>
<dbReference type="FunCoup" id="A0A1B1YVX3">
    <property type="interactions" value="446"/>
</dbReference>
<evidence type="ECO:0000313" key="7">
    <source>
        <dbReference type="EMBL" id="ANX04964.1"/>
    </source>
</evidence>
<proteinExistence type="inferred from homology"/>
<keyword evidence="8" id="KW-1185">Reference proteome</keyword>
<dbReference type="STRING" id="1810504.PG2T_12795"/>
<dbReference type="GO" id="GO:0015937">
    <property type="term" value="P:coenzyme A biosynthetic process"/>
    <property type="evidence" value="ECO:0007669"/>
    <property type="project" value="UniProtKB-UniRule"/>
</dbReference>
<reference evidence="8" key="1">
    <citation type="submission" date="2016-03" db="EMBL/GenBank/DDBJ databases">
        <title>Complete genome sequence of Solimmundus cernigliae, representing a novel lineage of polycyclic aromatic hydrocarbon degraders within the Gammaproteobacteria.</title>
        <authorList>
            <person name="Singleton D.R."/>
            <person name="Dickey A.N."/>
            <person name="Scholl E.H."/>
            <person name="Wright F.A."/>
            <person name="Aitken M.D."/>
        </authorList>
    </citation>
    <scope>NUCLEOTIDE SEQUENCE [LARGE SCALE GENOMIC DNA]</scope>
    <source>
        <strain evidence="8">TR3.2</strain>
    </source>
</reference>
<comment type="subcellular location">
    <subcellularLocation>
        <location evidence="5">Cytoplasm</location>
    </subcellularLocation>
</comment>
<dbReference type="EC" id="2.7.1.24" evidence="5 6"/>
<keyword evidence="3 5" id="KW-0067">ATP-binding</keyword>
<keyword evidence="5" id="KW-0808">Transferase</keyword>
<dbReference type="InterPro" id="IPR027417">
    <property type="entry name" value="P-loop_NTPase"/>
</dbReference>
<dbReference type="Gene3D" id="3.40.50.300">
    <property type="entry name" value="P-loop containing nucleotide triphosphate hydrolases"/>
    <property type="match status" value="1"/>
</dbReference>
<dbReference type="GO" id="GO:0004140">
    <property type="term" value="F:dephospho-CoA kinase activity"/>
    <property type="evidence" value="ECO:0007669"/>
    <property type="project" value="UniProtKB-UniRule"/>
</dbReference>
<accession>A0A1B1YVX3</accession>
<name>A0A1B1YVX3_9GAMM</name>
<dbReference type="PROSITE" id="PS51219">
    <property type="entry name" value="DPCK"/>
    <property type="match status" value="1"/>
</dbReference>
<dbReference type="GO" id="GO:0005737">
    <property type="term" value="C:cytoplasm"/>
    <property type="evidence" value="ECO:0007669"/>
    <property type="project" value="UniProtKB-SubCell"/>
</dbReference>
<dbReference type="InParanoid" id="A0A1B1YVX3"/>
<dbReference type="NCBIfam" id="TIGR00152">
    <property type="entry name" value="dephospho-CoA kinase"/>
    <property type="match status" value="1"/>
</dbReference>
<dbReference type="HAMAP" id="MF_00376">
    <property type="entry name" value="Dephospho_CoA_kinase"/>
    <property type="match status" value="1"/>
</dbReference>
<keyword evidence="5 7" id="KW-0418">Kinase</keyword>
<comment type="similarity">
    <text evidence="1 5">Belongs to the CoaE family.</text>
</comment>
<dbReference type="EMBL" id="CP014671">
    <property type="protein sequence ID" value="ANX04964.1"/>
    <property type="molecule type" value="Genomic_DNA"/>
</dbReference>
<evidence type="ECO:0000256" key="6">
    <source>
        <dbReference type="NCBIfam" id="TIGR00152"/>
    </source>
</evidence>
<dbReference type="Proteomes" id="UP000092952">
    <property type="component" value="Chromosome"/>
</dbReference>
<keyword evidence="5" id="KW-0963">Cytoplasm</keyword>
<dbReference type="OrthoDB" id="9812943at2"/>
<evidence type="ECO:0000256" key="3">
    <source>
        <dbReference type="ARBA" id="ARBA00022840"/>
    </source>
</evidence>
<dbReference type="UniPathway" id="UPA00241">
    <property type="reaction ID" value="UER00356"/>
</dbReference>
<evidence type="ECO:0000256" key="2">
    <source>
        <dbReference type="ARBA" id="ARBA00022741"/>
    </source>
</evidence>
<comment type="function">
    <text evidence="5">Catalyzes the phosphorylation of the 3'-hydroxyl group of dephosphocoenzyme A to form coenzyme A.</text>
</comment>
<dbReference type="InterPro" id="IPR001977">
    <property type="entry name" value="Depp_CoAkinase"/>
</dbReference>
<dbReference type="Pfam" id="PF01121">
    <property type="entry name" value="CoaE"/>
    <property type="match status" value="1"/>
</dbReference>
<comment type="pathway">
    <text evidence="5">Cofactor biosynthesis; coenzyme A biosynthesis; CoA from (R)-pantothenate: step 5/5.</text>
</comment>
<dbReference type="SUPFAM" id="SSF52540">
    <property type="entry name" value="P-loop containing nucleoside triphosphate hydrolases"/>
    <property type="match status" value="1"/>
</dbReference>
<evidence type="ECO:0000313" key="8">
    <source>
        <dbReference type="Proteomes" id="UP000092952"/>
    </source>
</evidence>
<dbReference type="PANTHER" id="PTHR10695:SF46">
    <property type="entry name" value="BIFUNCTIONAL COENZYME A SYNTHASE-RELATED"/>
    <property type="match status" value="1"/>
</dbReference>
<organism evidence="7 8">
    <name type="scientific">Immundisolibacter cernigliae</name>
    <dbReference type="NCBI Taxonomy" id="1810504"/>
    <lineage>
        <taxon>Bacteria</taxon>
        <taxon>Pseudomonadati</taxon>
        <taxon>Pseudomonadota</taxon>
        <taxon>Gammaproteobacteria</taxon>
        <taxon>Immundisolibacterales</taxon>
        <taxon>Immundisolibacteraceae</taxon>
        <taxon>Immundisolibacter</taxon>
    </lineage>
</organism>
<dbReference type="PANTHER" id="PTHR10695">
    <property type="entry name" value="DEPHOSPHO-COA KINASE-RELATED"/>
    <property type="match status" value="1"/>
</dbReference>
<evidence type="ECO:0000256" key="4">
    <source>
        <dbReference type="ARBA" id="ARBA00022993"/>
    </source>
</evidence>
<dbReference type="KEGG" id="gbi:PG2T_12795"/>
<feature type="binding site" evidence="5">
    <location>
        <begin position="11"/>
        <end position="16"/>
    </location>
    <ligand>
        <name>ATP</name>
        <dbReference type="ChEBI" id="CHEBI:30616"/>
    </ligand>
</feature>
<sequence length="200" mass="21596">MLVIGLTGGIAAGKSTATAFFQERGVPVIDADEVARDVVAAGTPGLAAVVAAFGSQILQADGTLDRRRLREVVFADPAERRRLEAILHPLIQTEIRARLQQVRGPYCILAVPLLIESAALRALVHRVLVIDVPVEVQVARLMQRDGMSAEQCQAMLAAQASRARRLEAADDVVDNATDVTALQRQLDSMHLRYLELAGQS</sequence>
<protein>
    <recommendedName>
        <fullName evidence="5 6">Dephospho-CoA kinase</fullName>
        <ecNumber evidence="5 6">2.7.1.24</ecNumber>
    </recommendedName>
    <alternativeName>
        <fullName evidence="5">Dephosphocoenzyme A kinase</fullName>
    </alternativeName>
</protein>
<gene>
    <name evidence="5" type="primary">coaE</name>
    <name evidence="7" type="ORF">PG2T_12795</name>
</gene>
<dbReference type="CDD" id="cd02022">
    <property type="entry name" value="DPCK"/>
    <property type="match status" value="1"/>
</dbReference>
<dbReference type="RefSeq" id="WP_068806226.1">
    <property type="nucleotide sequence ID" value="NZ_CP014671.1"/>
</dbReference>
<evidence type="ECO:0000256" key="5">
    <source>
        <dbReference type="HAMAP-Rule" id="MF_00376"/>
    </source>
</evidence>
<keyword evidence="2 5" id="KW-0547">Nucleotide-binding</keyword>
<evidence type="ECO:0000256" key="1">
    <source>
        <dbReference type="ARBA" id="ARBA00009018"/>
    </source>
</evidence>
<dbReference type="AlphaFoldDB" id="A0A1B1YVX3"/>